<name>B9XPK9_PEDPL</name>
<dbReference type="InterPro" id="IPR036412">
    <property type="entry name" value="HAD-like_sf"/>
</dbReference>
<dbReference type="AlphaFoldDB" id="B9XPK9"/>
<dbReference type="InterPro" id="IPR023214">
    <property type="entry name" value="HAD_sf"/>
</dbReference>
<evidence type="ECO:0000313" key="2">
    <source>
        <dbReference type="Proteomes" id="UP000003688"/>
    </source>
</evidence>
<protein>
    <recommendedName>
        <fullName evidence="3">Polynucleotide kinase</fullName>
    </recommendedName>
</protein>
<dbReference type="OrthoDB" id="954467at2"/>
<gene>
    <name evidence="1" type="ORF">Cflav_PD1437</name>
</gene>
<comment type="caution">
    <text evidence="1">The sequence shown here is derived from an EMBL/GenBank/DDBJ whole genome shotgun (WGS) entry which is preliminary data.</text>
</comment>
<evidence type="ECO:0008006" key="3">
    <source>
        <dbReference type="Google" id="ProtNLM"/>
    </source>
</evidence>
<reference evidence="1 2" key="1">
    <citation type="journal article" date="2011" name="J. Bacteriol.">
        <title>Genome sequence of 'Pedosphaera parvula' Ellin514, an aerobic Verrucomicrobial isolate from pasture soil.</title>
        <authorList>
            <person name="Kant R."/>
            <person name="van Passel M.W."/>
            <person name="Sangwan P."/>
            <person name="Palva A."/>
            <person name="Lucas S."/>
            <person name="Copeland A."/>
            <person name="Lapidus A."/>
            <person name="Glavina Del Rio T."/>
            <person name="Dalin E."/>
            <person name="Tice H."/>
            <person name="Bruce D."/>
            <person name="Goodwin L."/>
            <person name="Pitluck S."/>
            <person name="Chertkov O."/>
            <person name="Larimer F.W."/>
            <person name="Land M.L."/>
            <person name="Hauser L."/>
            <person name="Brettin T.S."/>
            <person name="Detter J.C."/>
            <person name="Han S."/>
            <person name="de Vos W.M."/>
            <person name="Janssen P.H."/>
            <person name="Smidt H."/>
        </authorList>
    </citation>
    <scope>NUCLEOTIDE SEQUENCE [LARGE SCALE GENOMIC DNA]</scope>
    <source>
        <strain evidence="1 2">Ellin514</strain>
    </source>
</reference>
<accession>B9XPK9</accession>
<organism evidence="1 2">
    <name type="scientific">Pedosphaera parvula (strain Ellin514)</name>
    <dbReference type="NCBI Taxonomy" id="320771"/>
    <lineage>
        <taxon>Bacteria</taxon>
        <taxon>Pseudomonadati</taxon>
        <taxon>Verrucomicrobiota</taxon>
        <taxon>Pedosphaerae</taxon>
        <taxon>Pedosphaerales</taxon>
        <taxon>Pedosphaeraceae</taxon>
        <taxon>Pedosphaera</taxon>
    </lineage>
</organism>
<dbReference type="RefSeq" id="WP_007417745.1">
    <property type="nucleotide sequence ID" value="NZ_ABOX02000047.1"/>
</dbReference>
<sequence length="158" mass="17440">MGPLKIKSGPGPNGRQGVWVEFDVNDQPTFVPNEDWVGVDLDGTLSRTDNPGHFEPPYPIGEPVMAMIEMIHSLKAAGVTVKIFSARACEAANIPIIQAWAVKHGLGHMEVTNQKDFRLIRFYDDRAIQICLNQGVSIAAALSGNKIFQTESQRFYQS</sequence>
<dbReference type="Proteomes" id="UP000003688">
    <property type="component" value="Unassembled WGS sequence"/>
</dbReference>
<dbReference type="EMBL" id="ABOX02000047">
    <property type="protein sequence ID" value="EEF58237.1"/>
    <property type="molecule type" value="Genomic_DNA"/>
</dbReference>
<evidence type="ECO:0000313" key="1">
    <source>
        <dbReference type="EMBL" id="EEF58237.1"/>
    </source>
</evidence>
<proteinExistence type="predicted"/>
<dbReference type="SUPFAM" id="SSF56784">
    <property type="entry name" value="HAD-like"/>
    <property type="match status" value="1"/>
</dbReference>
<dbReference type="STRING" id="320771.Cflav_PD1437"/>
<keyword evidence="2" id="KW-1185">Reference proteome</keyword>
<dbReference type="Gene3D" id="3.40.50.1000">
    <property type="entry name" value="HAD superfamily/HAD-like"/>
    <property type="match status" value="1"/>
</dbReference>